<organism evidence="2">
    <name type="scientific">Arabidopsis lyrata subsp. lyrata</name>
    <name type="common">Lyre-leaved rock-cress</name>
    <dbReference type="NCBI Taxonomy" id="81972"/>
    <lineage>
        <taxon>Eukaryota</taxon>
        <taxon>Viridiplantae</taxon>
        <taxon>Streptophyta</taxon>
        <taxon>Embryophyta</taxon>
        <taxon>Tracheophyta</taxon>
        <taxon>Spermatophyta</taxon>
        <taxon>Magnoliopsida</taxon>
        <taxon>eudicotyledons</taxon>
        <taxon>Gunneridae</taxon>
        <taxon>Pentapetalae</taxon>
        <taxon>rosids</taxon>
        <taxon>malvids</taxon>
        <taxon>Brassicales</taxon>
        <taxon>Brassicaceae</taxon>
        <taxon>Camelineae</taxon>
        <taxon>Arabidopsis</taxon>
    </lineage>
</organism>
<evidence type="ECO:0000313" key="1">
    <source>
        <dbReference type="EMBL" id="EFH50733.1"/>
    </source>
</evidence>
<name>D7M7K9_ARALL</name>
<gene>
    <name evidence="1" type="ORF">ARALYDRAFT_662788</name>
</gene>
<dbReference type="EMBL" id="GL348718">
    <property type="protein sequence ID" value="EFH50733.1"/>
    <property type="molecule type" value="Genomic_DNA"/>
</dbReference>
<dbReference type="AlphaFoldDB" id="D7M7K9"/>
<evidence type="ECO:0000313" key="2">
    <source>
        <dbReference type="Proteomes" id="UP000008694"/>
    </source>
</evidence>
<dbReference type="Proteomes" id="UP000008694">
    <property type="component" value="Unassembled WGS sequence"/>
</dbReference>
<proteinExistence type="predicted"/>
<reference evidence="2" key="1">
    <citation type="journal article" date="2011" name="Nat. Genet.">
        <title>The Arabidopsis lyrata genome sequence and the basis of rapid genome size change.</title>
        <authorList>
            <person name="Hu T.T."/>
            <person name="Pattyn P."/>
            <person name="Bakker E.G."/>
            <person name="Cao J."/>
            <person name="Cheng J.-F."/>
            <person name="Clark R.M."/>
            <person name="Fahlgren N."/>
            <person name="Fawcett J.A."/>
            <person name="Grimwood J."/>
            <person name="Gundlach H."/>
            <person name="Haberer G."/>
            <person name="Hollister J.D."/>
            <person name="Ossowski S."/>
            <person name="Ottilar R.P."/>
            <person name="Salamov A.A."/>
            <person name="Schneeberger K."/>
            <person name="Spannagl M."/>
            <person name="Wang X."/>
            <person name="Yang L."/>
            <person name="Nasrallah M.E."/>
            <person name="Bergelson J."/>
            <person name="Carrington J.C."/>
            <person name="Gaut B.S."/>
            <person name="Schmutz J."/>
            <person name="Mayer K.F.X."/>
            <person name="Van de Peer Y."/>
            <person name="Grigoriev I.V."/>
            <person name="Nordborg M."/>
            <person name="Weigel D."/>
            <person name="Guo Y.-L."/>
        </authorList>
    </citation>
    <scope>NUCLEOTIDE SEQUENCE [LARGE SCALE GENOMIC DNA]</scope>
    <source>
        <strain evidence="2">cv. MN47</strain>
    </source>
</reference>
<accession>D7M7K9</accession>
<feature type="non-terminal residue" evidence="1">
    <location>
        <position position="1"/>
    </location>
</feature>
<sequence length="99" mass="11448">IFRNLNPKSLLPLLTINETSFSPWIFLPSLRSSHSRSIDLRSSHRSEINNNPDLDFSQIGFVVTEKNRRWRRIGGGRESAVEENRWWRRIDGGGESALV</sequence>
<dbReference type="Gramene" id="Al_scaffold_0006_2853">
    <property type="protein sequence ID" value="Al_scaffold_0006_2853"/>
    <property type="gene ID" value="Al_scaffold_0006_2853"/>
</dbReference>
<dbReference type="HOGENOM" id="CLU_2326785_0_0_1"/>
<protein>
    <submittedName>
        <fullName evidence="1">Predicted protein</fullName>
    </submittedName>
</protein>
<keyword evidence="2" id="KW-1185">Reference proteome</keyword>